<sequence>MLDNSTLPANPSSPTSDRRNEEVAGDGGSVSVGLEEEDRAGLEQGYRNWAGNRWPRQETLALLEIRSDMDAEFKVASAKMPLWEEVSRKMGEHGYNRNAKKCKEKFENIFKYHKRTREGRDGRSAGKTYKYFEQLEAIEHHHFEPHPPAETIQTSTAETAATSPKDGVYSAIPSSSVQHQLSSFVENSTPTTSCSSKESEGTDKKKRRVSEFFEKLMKQVIDKQENLQTKFVEVLDKYEQDRIAREEAWKMQELARIERERELLAQERSVAAAKDTAVLAFLQKFSEQAASVQLPVQACSVRFPNQPSSVQLPVQACSVQSPNQPSSVQLPGQACAVRVQMPDNSTMTNLVTEKQNKDEDWNLVRRSLGKPEKNNGRSHTPISSTRWPREEVEALIRLRSNYDLQYQENGSKGHLWEEISASMKKLGYDRNAKRCKEKWENINKYYRRLKDSNKKRPEDSKTCAYVKMLDALYCKKTSKAENQVDSNYDLRPEELLMHMMAGQEEQHQPEAVTENGDSQNVEKIQGDNGSGEGEGDADGDGYRIVAANPSSTEQDNPSMAIMS</sequence>
<feature type="compositionally biased region" description="Polar residues" evidence="7">
    <location>
        <begin position="1"/>
        <end position="15"/>
    </location>
</feature>
<gene>
    <name evidence="9" type="ORF">M0R45_005471</name>
</gene>
<dbReference type="InterPro" id="IPR001005">
    <property type="entry name" value="SANT/Myb"/>
</dbReference>
<evidence type="ECO:0000256" key="4">
    <source>
        <dbReference type="ARBA" id="ARBA00023125"/>
    </source>
</evidence>
<proteinExistence type="predicted"/>
<evidence type="ECO:0000259" key="8">
    <source>
        <dbReference type="PROSITE" id="PS50090"/>
    </source>
</evidence>
<feature type="domain" description="Myb-like" evidence="8">
    <location>
        <begin position="379"/>
        <end position="443"/>
    </location>
</feature>
<dbReference type="SMART" id="SM00717">
    <property type="entry name" value="SANT"/>
    <property type="match status" value="2"/>
</dbReference>
<dbReference type="SUPFAM" id="SSF46689">
    <property type="entry name" value="Homeodomain-like"/>
    <property type="match status" value="1"/>
</dbReference>
<comment type="caution">
    <text evidence="9">The sequence shown here is derived from an EMBL/GenBank/DDBJ whole genome shotgun (WGS) entry which is preliminary data.</text>
</comment>
<feature type="region of interest" description="Disordered" evidence="7">
    <location>
        <begin position="180"/>
        <end position="205"/>
    </location>
</feature>
<evidence type="ECO:0000256" key="6">
    <source>
        <dbReference type="ARBA" id="ARBA00023242"/>
    </source>
</evidence>
<dbReference type="Proteomes" id="UP001457282">
    <property type="component" value="Unassembled WGS sequence"/>
</dbReference>
<accession>A0AAW1YMZ3</accession>
<evidence type="ECO:0000313" key="9">
    <source>
        <dbReference type="EMBL" id="KAK9949964.1"/>
    </source>
</evidence>
<keyword evidence="2" id="KW-0677">Repeat</keyword>
<dbReference type="InterPro" id="IPR009057">
    <property type="entry name" value="Homeodomain-like_sf"/>
</dbReference>
<dbReference type="PROSITE" id="PS50090">
    <property type="entry name" value="MYB_LIKE"/>
    <property type="match status" value="2"/>
</dbReference>
<feature type="compositionally biased region" description="Polar residues" evidence="7">
    <location>
        <begin position="180"/>
        <end position="196"/>
    </location>
</feature>
<feature type="domain" description="Myb-like" evidence="8">
    <location>
        <begin position="52"/>
        <end position="110"/>
    </location>
</feature>
<dbReference type="InterPro" id="IPR044822">
    <property type="entry name" value="Myb_DNA-bind_4"/>
</dbReference>
<feature type="region of interest" description="Disordered" evidence="7">
    <location>
        <begin position="504"/>
        <end position="563"/>
    </location>
</feature>
<evidence type="ECO:0000256" key="5">
    <source>
        <dbReference type="ARBA" id="ARBA00023163"/>
    </source>
</evidence>
<dbReference type="EMBL" id="JBEDUW010000001">
    <property type="protein sequence ID" value="KAK9949964.1"/>
    <property type="molecule type" value="Genomic_DNA"/>
</dbReference>
<keyword evidence="6" id="KW-0539">Nucleus</keyword>
<evidence type="ECO:0000313" key="10">
    <source>
        <dbReference type="Proteomes" id="UP001457282"/>
    </source>
</evidence>
<dbReference type="Gene3D" id="1.10.10.60">
    <property type="entry name" value="Homeodomain-like"/>
    <property type="match status" value="2"/>
</dbReference>
<feature type="compositionally biased region" description="Polar residues" evidence="7">
    <location>
        <begin position="548"/>
        <end position="557"/>
    </location>
</feature>
<feature type="region of interest" description="Disordered" evidence="7">
    <location>
        <begin position="1"/>
        <end position="39"/>
    </location>
</feature>
<protein>
    <recommendedName>
        <fullName evidence="8">Myb-like domain-containing protein</fullName>
    </recommendedName>
</protein>
<reference evidence="9 10" key="1">
    <citation type="journal article" date="2023" name="G3 (Bethesda)">
        <title>A chromosome-length genome assembly and annotation of blackberry (Rubus argutus, cv. 'Hillquist').</title>
        <authorList>
            <person name="Bruna T."/>
            <person name="Aryal R."/>
            <person name="Dudchenko O."/>
            <person name="Sargent D.J."/>
            <person name="Mead D."/>
            <person name="Buti M."/>
            <person name="Cavallini A."/>
            <person name="Hytonen T."/>
            <person name="Andres J."/>
            <person name="Pham M."/>
            <person name="Weisz D."/>
            <person name="Mascagni F."/>
            <person name="Usai G."/>
            <person name="Natali L."/>
            <person name="Bassil N."/>
            <person name="Fernandez G.E."/>
            <person name="Lomsadze A."/>
            <person name="Armour M."/>
            <person name="Olukolu B."/>
            <person name="Poorten T."/>
            <person name="Britton C."/>
            <person name="Davik J."/>
            <person name="Ashrafi H."/>
            <person name="Aiden E.L."/>
            <person name="Borodovsky M."/>
            <person name="Worthington M."/>
        </authorList>
    </citation>
    <scope>NUCLEOTIDE SEQUENCE [LARGE SCALE GENOMIC DNA]</scope>
    <source>
        <strain evidence="9">PI 553951</strain>
    </source>
</reference>
<keyword evidence="3" id="KW-0805">Transcription regulation</keyword>
<dbReference type="AlphaFoldDB" id="A0AAW1YMZ3"/>
<comment type="subcellular location">
    <subcellularLocation>
        <location evidence="1">Nucleus</location>
    </subcellularLocation>
</comment>
<dbReference type="PANTHER" id="PTHR21654">
    <property type="entry name" value="FI21293P1"/>
    <property type="match status" value="1"/>
</dbReference>
<name>A0AAW1YMZ3_RUBAR</name>
<feature type="region of interest" description="Disordered" evidence="7">
    <location>
        <begin position="152"/>
        <end position="171"/>
    </location>
</feature>
<dbReference type="GO" id="GO:0003677">
    <property type="term" value="F:DNA binding"/>
    <property type="evidence" value="ECO:0007669"/>
    <property type="project" value="UniProtKB-KW"/>
</dbReference>
<dbReference type="FunFam" id="1.10.10.60:FF:000092">
    <property type="entry name" value="Trihelix transcription factor GT-2"/>
    <property type="match status" value="1"/>
</dbReference>
<keyword evidence="10" id="KW-1185">Reference proteome</keyword>
<dbReference type="GO" id="GO:0005634">
    <property type="term" value="C:nucleus"/>
    <property type="evidence" value="ECO:0007669"/>
    <property type="project" value="UniProtKB-SubCell"/>
</dbReference>
<dbReference type="PANTHER" id="PTHR21654:SF14">
    <property type="entry name" value="TRIHELIX TRANSCRIPTION FACTOR GTL1-LIKE"/>
    <property type="match status" value="1"/>
</dbReference>
<keyword evidence="5" id="KW-0804">Transcription</keyword>
<organism evidence="9 10">
    <name type="scientific">Rubus argutus</name>
    <name type="common">Southern blackberry</name>
    <dbReference type="NCBI Taxonomy" id="59490"/>
    <lineage>
        <taxon>Eukaryota</taxon>
        <taxon>Viridiplantae</taxon>
        <taxon>Streptophyta</taxon>
        <taxon>Embryophyta</taxon>
        <taxon>Tracheophyta</taxon>
        <taxon>Spermatophyta</taxon>
        <taxon>Magnoliopsida</taxon>
        <taxon>eudicotyledons</taxon>
        <taxon>Gunneridae</taxon>
        <taxon>Pentapetalae</taxon>
        <taxon>rosids</taxon>
        <taxon>fabids</taxon>
        <taxon>Rosales</taxon>
        <taxon>Rosaceae</taxon>
        <taxon>Rosoideae</taxon>
        <taxon>Rosoideae incertae sedis</taxon>
        <taxon>Rubus</taxon>
    </lineage>
</organism>
<dbReference type="CDD" id="cd12203">
    <property type="entry name" value="GT1"/>
    <property type="match status" value="2"/>
</dbReference>
<evidence type="ECO:0000256" key="3">
    <source>
        <dbReference type="ARBA" id="ARBA00023015"/>
    </source>
</evidence>
<feature type="compositionally biased region" description="Polar residues" evidence="7">
    <location>
        <begin position="152"/>
        <end position="162"/>
    </location>
</feature>
<evidence type="ECO:0000256" key="1">
    <source>
        <dbReference type="ARBA" id="ARBA00004123"/>
    </source>
</evidence>
<dbReference type="FunFam" id="1.10.10.60:FF:000061">
    <property type="entry name" value="Trihelix transcription factor GT-2"/>
    <property type="match status" value="1"/>
</dbReference>
<keyword evidence="4" id="KW-0238">DNA-binding</keyword>
<evidence type="ECO:0000256" key="7">
    <source>
        <dbReference type="SAM" id="MobiDB-lite"/>
    </source>
</evidence>
<evidence type="ECO:0000256" key="2">
    <source>
        <dbReference type="ARBA" id="ARBA00022737"/>
    </source>
</evidence>
<dbReference type="Pfam" id="PF13837">
    <property type="entry name" value="Myb_DNA-bind_4"/>
    <property type="match status" value="2"/>
</dbReference>
<dbReference type="GO" id="GO:0006355">
    <property type="term" value="P:regulation of DNA-templated transcription"/>
    <property type="evidence" value="ECO:0007669"/>
    <property type="project" value="UniProtKB-ARBA"/>
</dbReference>